<accession>W5VZL2</accession>
<dbReference type="InterPro" id="IPR049790">
    <property type="entry name" value="Rv3655c/TadE"/>
</dbReference>
<proteinExistence type="predicted"/>
<sequence>MRGDGGGVTVETAIAVCALLFLLVVCLAALAAVTGSVRCTDAAREAARLVARGDPARAEQAVRAIGPSGARLSVRVDGDEISVEVTASPVGGLLPGWRLRGQAHAVLEPGATAQ</sequence>
<name>W5VZL2_9PSEU</name>
<dbReference type="RefSeq" id="WP_025353987.1">
    <property type="nucleotide sequence ID" value="NZ_CP007155.1"/>
</dbReference>
<keyword evidence="1" id="KW-0472">Membrane</keyword>
<dbReference type="eggNOG" id="ENOG5033A2X">
    <property type="taxonomic scope" value="Bacteria"/>
</dbReference>
<evidence type="ECO:0000256" key="1">
    <source>
        <dbReference type="SAM" id="Phobius"/>
    </source>
</evidence>
<dbReference type="EMBL" id="CP007155">
    <property type="protein sequence ID" value="AHH93706.1"/>
    <property type="molecule type" value="Genomic_DNA"/>
</dbReference>
<dbReference type="PATRIC" id="fig|1449976.3.peg.332"/>
<keyword evidence="3" id="KW-1185">Reference proteome</keyword>
<dbReference type="KEGG" id="kal:KALB_329"/>
<keyword evidence="1" id="KW-0812">Transmembrane</keyword>
<protein>
    <submittedName>
        <fullName evidence="2">Uncharacterized protein</fullName>
    </submittedName>
</protein>
<organism evidence="2 3">
    <name type="scientific">Kutzneria albida DSM 43870</name>
    <dbReference type="NCBI Taxonomy" id="1449976"/>
    <lineage>
        <taxon>Bacteria</taxon>
        <taxon>Bacillati</taxon>
        <taxon>Actinomycetota</taxon>
        <taxon>Actinomycetes</taxon>
        <taxon>Pseudonocardiales</taxon>
        <taxon>Pseudonocardiaceae</taxon>
        <taxon>Kutzneria</taxon>
    </lineage>
</organism>
<keyword evidence="1" id="KW-1133">Transmembrane helix</keyword>
<dbReference type="AlphaFoldDB" id="W5VZL2"/>
<reference evidence="2 3" key="1">
    <citation type="journal article" date="2014" name="BMC Genomics">
        <title>Complete genome sequence of producer of the glycopeptide antibiotic Aculeximycin Kutzneria albida DSM 43870T, a representative of minor genus of Pseudonocardiaceae.</title>
        <authorList>
            <person name="Rebets Y."/>
            <person name="Tokovenko B."/>
            <person name="Lushchyk I."/>
            <person name="Ruckert C."/>
            <person name="Zaburannyi N."/>
            <person name="Bechthold A."/>
            <person name="Kalinowski J."/>
            <person name="Luzhetskyy A."/>
        </authorList>
    </citation>
    <scope>NUCLEOTIDE SEQUENCE [LARGE SCALE GENOMIC DNA]</scope>
    <source>
        <strain evidence="2">DSM 43870</strain>
    </source>
</reference>
<evidence type="ECO:0000313" key="3">
    <source>
        <dbReference type="Proteomes" id="UP000019225"/>
    </source>
</evidence>
<dbReference type="OrthoDB" id="4481209at2"/>
<dbReference type="STRING" id="1449976.KALB_329"/>
<dbReference type="Proteomes" id="UP000019225">
    <property type="component" value="Chromosome"/>
</dbReference>
<evidence type="ECO:0000313" key="2">
    <source>
        <dbReference type="EMBL" id="AHH93706.1"/>
    </source>
</evidence>
<feature type="transmembrane region" description="Helical" evidence="1">
    <location>
        <begin position="12"/>
        <end position="34"/>
    </location>
</feature>
<dbReference type="HOGENOM" id="CLU_116311_1_0_11"/>
<dbReference type="NCBIfam" id="NF041390">
    <property type="entry name" value="TadE_Rv3655c"/>
    <property type="match status" value="1"/>
</dbReference>
<gene>
    <name evidence="2" type="ORF">KALB_329</name>
</gene>